<feature type="region of interest" description="Disordered" evidence="1">
    <location>
        <begin position="54"/>
        <end position="78"/>
    </location>
</feature>
<feature type="compositionally biased region" description="Polar residues" evidence="1">
    <location>
        <begin position="69"/>
        <end position="78"/>
    </location>
</feature>
<reference evidence="2" key="2">
    <citation type="submission" date="2013-04" db="UniProtKB">
        <authorList>
            <consortium name="EnsemblPlants"/>
        </authorList>
    </citation>
    <scope>IDENTIFICATION</scope>
</reference>
<dbReference type="EnsemblPlants" id="OB07G19230.1">
    <property type="protein sequence ID" value="OB07G19230.1"/>
    <property type="gene ID" value="OB07G19230"/>
</dbReference>
<protein>
    <submittedName>
        <fullName evidence="2">Uncharacterized protein</fullName>
    </submittedName>
</protein>
<organism evidence="2">
    <name type="scientific">Oryza brachyantha</name>
    <name type="common">malo sina</name>
    <dbReference type="NCBI Taxonomy" id="4533"/>
    <lineage>
        <taxon>Eukaryota</taxon>
        <taxon>Viridiplantae</taxon>
        <taxon>Streptophyta</taxon>
        <taxon>Embryophyta</taxon>
        <taxon>Tracheophyta</taxon>
        <taxon>Spermatophyta</taxon>
        <taxon>Magnoliopsida</taxon>
        <taxon>Liliopsida</taxon>
        <taxon>Poales</taxon>
        <taxon>Poaceae</taxon>
        <taxon>BOP clade</taxon>
        <taxon>Oryzoideae</taxon>
        <taxon>Oryzeae</taxon>
        <taxon>Oryzinae</taxon>
        <taxon>Oryza</taxon>
    </lineage>
</organism>
<accession>J3MKJ1</accession>
<name>J3MKJ1_ORYBR</name>
<dbReference type="Gramene" id="OB07G19230.1">
    <property type="protein sequence ID" value="OB07G19230.1"/>
    <property type="gene ID" value="OB07G19230"/>
</dbReference>
<dbReference type="AlphaFoldDB" id="J3MKJ1"/>
<keyword evidence="3" id="KW-1185">Reference proteome</keyword>
<dbReference type="HOGENOM" id="CLU_2227308_0_0_1"/>
<dbReference type="Proteomes" id="UP000006038">
    <property type="component" value="Chromosome 7"/>
</dbReference>
<evidence type="ECO:0000256" key="1">
    <source>
        <dbReference type="SAM" id="MobiDB-lite"/>
    </source>
</evidence>
<evidence type="ECO:0000313" key="2">
    <source>
        <dbReference type="EnsemblPlants" id="OB07G19230.1"/>
    </source>
</evidence>
<evidence type="ECO:0000313" key="3">
    <source>
        <dbReference type="Proteomes" id="UP000006038"/>
    </source>
</evidence>
<reference evidence="2" key="1">
    <citation type="journal article" date="2013" name="Nat. Commun.">
        <title>Whole-genome sequencing of Oryza brachyantha reveals mechanisms underlying Oryza genome evolution.</title>
        <authorList>
            <person name="Chen J."/>
            <person name="Huang Q."/>
            <person name="Gao D."/>
            <person name="Wang J."/>
            <person name="Lang Y."/>
            <person name="Liu T."/>
            <person name="Li B."/>
            <person name="Bai Z."/>
            <person name="Luis Goicoechea J."/>
            <person name="Liang C."/>
            <person name="Chen C."/>
            <person name="Zhang W."/>
            <person name="Sun S."/>
            <person name="Liao Y."/>
            <person name="Zhang X."/>
            <person name="Yang L."/>
            <person name="Song C."/>
            <person name="Wang M."/>
            <person name="Shi J."/>
            <person name="Liu G."/>
            <person name="Liu J."/>
            <person name="Zhou H."/>
            <person name="Zhou W."/>
            <person name="Yu Q."/>
            <person name="An N."/>
            <person name="Chen Y."/>
            <person name="Cai Q."/>
            <person name="Wang B."/>
            <person name="Liu B."/>
            <person name="Min J."/>
            <person name="Huang Y."/>
            <person name="Wu H."/>
            <person name="Li Z."/>
            <person name="Zhang Y."/>
            <person name="Yin Y."/>
            <person name="Song W."/>
            <person name="Jiang J."/>
            <person name="Jackson S.A."/>
            <person name="Wing R.A."/>
            <person name="Wang J."/>
            <person name="Chen M."/>
        </authorList>
    </citation>
    <scope>NUCLEOTIDE SEQUENCE [LARGE SCALE GENOMIC DNA]</scope>
    <source>
        <strain evidence="2">cv. IRGC 101232</strain>
    </source>
</reference>
<sequence length="106" mass="12562">MACCKTQIPEGLQFIAIHRKFIASKRAEEPQRRRCFFYLSRKCRRAAFHFNNKEYKEKRRKGTPPPQQPRHTPNNSLQYIDNWGQPFTEELLECVCPSKTPHATLI</sequence>
<proteinExistence type="predicted"/>